<gene>
    <name evidence="3" type="ORF">BCF44_12778</name>
</gene>
<keyword evidence="2" id="KW-0472">Membrane</keyword>
<keyword evidence="4" id="KW-1185">Reference proteome</keyword>
<keyword evidence="2" id="KW-1133">Transmembrane helix</keyword>
<feature type="transmembrane region" description="Helical" evidence="2">
    <location>
        <begin position="47"/>
        <end position="67"/>
    </location>
</feature>
<keyword evidence="2" id="KW-0812">Transmembrane</keyword>
<evidence type="ECO:0008006" key="5">
    <source>
        <dbReference type="Google" id="ProtNLM"/>
    </source>
</evidence>
<dbReference type="EMBL" id="QUNO01000027">
    <property type="protein sequence ID" value="REH28498.1"/>
    <property type="molecule type" value="Genomic_DNA"/>
</dbReference>
<dbReference type="Proteomes" id="UP000256269">
    <property type="component" value="Unassembled WGS sequence"/>
</dbReference>
<feature type="region of interest" description="Disordered" evidence="1">
    <location>
        <begin position="250"/>
        <end position="275"/>
    </location>
</feature>
<proteinExistence type="predicted"/>
<reference evidence="3 4" key="1">
    <citation type="submission" date="2018-08" db="EMBL/GenBank/DDBJ databases">
        <title>Genomic Encyclopedia of Archaeal and Bacterial Type Strains, Phase II (KMG-II): from individual species to whole genera.</title>
        <authorList>
            <person name="Goeker M."/>
        </authorList>
    </citation>
    <scope>NUCLEOTIDE SEQUENCE [LARGE SCALE GENOMIC DNA]</scope>
    <source>
        <strain evidence="3 4">DSM 45791</strain>
    </source>
</reference>
<organism evidence="3 4">
    <name type="scientific">Kutzneria buriramensis</name>
    <dbReference type="NCBI Taxonomy" id="1045776"/>
    <lineage>
        <taxon>Bacteria</taxon>
        <taxon>Bacillati</taxon>
        <taxon>Actinomycetota</taxon>
        <taxon>Actinomycetes</taxon>
        <taxon>Pseudonocardiales</taxon>
        <taxon>Pseudonocardiaceae</taxon>
        <taxon>Kutzneria</taxon>
    </lineage>
</organism>
<evidence type="ECO:0000313" key="3">
    <source>
        <dbReference type="EMBL" id="REH28498.1"/>
    </source>
</evidence>
<evidence type="ECO:0000313" key="4">
    <source>
        <dbReference type="Proteomes" id="UP000256269"/>
    </source>
</evidence>
<protein>
    <recommendedName>
        <fullName evidence="5">CU044_5270 family protein</fullName>
    </recommendedName>
</protein>
<evidence type="ECO:0000256" key="1">
    <source>
        <dbReference type="SAM" id="MobiDB-lite"/>
    </source>
</evidence>
<dbReference type="AlphaFoldDB" id="A0A3E0GW20"/>
<name>A0A3E0GW20_9PSEU</name>
<sequence length="332" mass="35670">MWTDEELDQALADQPVGPAFSPEARARALAALREEAARPVRRSHRKWWVAAAAAAVVAITAGAAVFLHGAPAADDDLHVGQGQYFYSKQDLWTYVRGKTDTGKPIEAVQETITEAWFPANPADQYLIRIDHTGNHRWLAGSDVLVQAEGGGGILAPAGVQERRGTCGTSLESAPGHGDQNMPCDQRPGSWDDPTPLFIAQLPRDPAELHQQLYKYPRVGVDLIGTVTTILNSPYAGRDVRSALVKAMTMDPGTVDNGDSPTGDGRHGRTFTQGDDGFDRAELLVDPQSERSLGYWVDLTADDPSHPGVQPGAEVVSASEWVGVAPKIGVVPR</sequence>
<dbReference type="RefSeq" id="WP_116181520.1">
    <property type="nucleotide sequence ID" value="NZ_CP144375.1"/>
</dbReference>
<dbReference type="OrthoDB" id="3387554at2"/>
<comment type="caution">
    <text evidence="3">The sequence shown here is derived from an EMBL/GenBank/DDBJ whole genome shotgun (WGS) entry which is preliminary data.</text>
</comment>
<accession>A0A3E0GW20</accession>
<evidence type="ECO:0000256" key="2">
    <source>
        <dbReference type="SAM" id="Phobius"/>
    </source>
</evidence>